<dbReference type="OrthoDB" id="354126at2759"/>
<organism evidence="2 3">
    <name type="scientific">Eimeria mitis</name>
    <dbReference type="NCBI Taxonomy" id="44415"/>
    <lineage>
        <taxon>Eukaryota</taxon>
        <taxon>Sar</taxon>
        <taxon>Alveolata</taxon>
        <taxon>Apicomplexa</taxon>
        <taxon>Conoidasida</taxon>
        <taxon>Coccidia</taxon>
        <taxon>Eucoccidiorida</taxon>
        <taxon>Eimeriorina</taxon>
        <taxon>Eimeriidae</taxon>
        <taxon>Eimeria</taxon>
    </lineage>
</organism>
<dbReference type="AlphaFoldDB" id="U6K3C9"/>
<evidence type="ECO:0000313" key="2">
    <source>
        <dbReference type="EMBL" id="CDJ32189.1"/>
    </source>
</evidence>
<dbReference type="EMBL" id="HG683944">
    <property type="protein sequence ID" value="CDJ32189.1"/>
    <property type="molecule type" value="Genomic_DNA"/>
</dbReference>
<gene>
    <name evidence="2" type="ORF">EMH_0073230</name>
</gene>
<reference evidence="2" key="2">
    <citation type="submission" date="2013-10" db="EMBL/GenBank/DDBJ databases">
        <authorList>
            <person name="Aslett M."/>
        </authorList>
    </citation>
    <scope>NUCLEOTIDE SEQUENCE [LARGE SCALE GENOMIC DNA]</scope>
    <source>
        <strain evidence="2">Houghton</strain>
    </source>
</reference>
<name>U6K3C9_9EIME</name>
<dbReference type="VEuPathDB" id="ToxoDB:EMH_0073230"/>
<sequence length="128" mass="14561">MEGYSSQGGYGLAVDSGSPMGVGFEGSEIHHHHQQQQEQQQQQQQQQQEEDDEQQQEIDQEDTWAVVGAFFEGKGLVSQQVESFNDFASYKLQEIIDALPPIEIKPSPQYRPEEDVELGVCYRLKFVL</sequence>
<keyword evidence="2" id="KW-0804">Transcription</keyword>
<feature type="compositionally biased region" description="Acidic residues" evidence="1">
    <location>
        <begin position="48"/>
        <end position="61"/>
    </location>
</feature>
<feature type="compositionally biased region" description="Gly residues" evidence="1">
    <location>
        <begin position="1"/>
        <end position="11"/>
    </location>
</feature>
<dbReference type="GO" id="GO:0000428">
    <property type="term" value="C:DNA-directed RNA polymerase complex"/>
    <property type="evidence" value="ECO:0007669"/>
    <property type="project" value="UniProtKB-KW"/>
</dbReference>
<keyword evidence="2" id="KW-0240">DNA-directed RNA polymerase</keyword>
<dbReference type="GeneID" id="25381820"/>
<dbReference type="SUPFAM" id="SSF64484">
    <property type="entry name" value="beta and beta-prime subunits of DNA dependent RNA-polymerase"/>
    <property type="match status" value="1"/>
</dbReference>
<proteinExistence type="predicted"/>
<reference evidence="2" key="1">
    <citation type="submission" date="2013-10" db="EMBL/GenBank/DDBJ databases">
        <title>Genomic analysis of the causative agents of coccidiosis in chickens.</title>
        <authorList>
            <person name="Reid A.J."/>
            <person name="Blake D."/>
            <person name="Billington K."/>
            <person name="Browne H."/>
            <person name="Dunn M."/>
            <person name="Hung S."/>
            <person name="Kawahara F."/>
            <person name="Miranda-Saavedra D."/>
            <person name="Mourier T."/>
            <person name="Nagra H."/>
            <person name="Otto T.D."/>
            <person name="Rawlings N."/>
            <person name="Sanchez A."/>
            <person name="Sanders M."/>
            <person name="Subramaniam C."/>
            <person name="Tay Y."/>
            <person name="Dear P."/>
            <person name="Doerig C."/>
            <person name="Gruber A."/>
            <person name="Parkinson J."/>
            <person name="Shirley M."/>
            <person name="Wan K.L."/>
            <person name="Berriman M."/>
            <person name="Tomley F."/>
            <person name="Pain A."/>
        </authorList>
    </citation>
    <scope>NUCLEOTIDE SEQUENCE [LARGE SCALE GENOMIC DNA]</scope>
    <source>
        <strain evidence="2">Houghton</strain>
    </source>
</reference>
<evidence type="ECO:0000313" key="3">
    <source>
        <dbReference type="Proteomes" id="UP000030744"/>
    </source>
</evidence>
<evidence type="ECO:0000256" key="1">
    <source>
        <dbReference type="SAM" id="MobiDB-lite"/>
    </source>
</evidence>
<dbReference type="RefSeq" id="XP_013354754.1">
    <property type="nucleotide sequence ID" value="XM_013499300.1"/>
</dbReference>
<feature type="compositionally biased region" description="Low complexity" evidence="1">
    <location>
        <begin position="36"/>
        <end position="47"/>
    </location>
</feature>
<dbReference type="Gene3D" id="3.90.1100.10">
    <property type="match status" value="1"/>
</dbReference>
<protein>
    <submittedName>
        <fullName evidence="2">DNA-directed RNA polymerase II subunit RPB2, putative</fullName>
    </submittedName>
</protein>
<keyword evidence="3" id="KW-1185">Reference proteome</keyword>
<feature type="region of interest" description="Disordered" evidence="1">
    <location>
        <begin position="1"/>
        <end position="61"/>
    </location>
</feature>
<accession>U6K3C9</accession>
<dbReference type="Proteomes" id="UP000030744">
    <property type="component" value="Unassembled WGS sequence"/>
</dbReference>